<evidence type="ECO:0000256" key="3">
    <source>
        <dbReference type="ARBA" id="ARBA00012379"/>
    </source>
</evidence>
<evidence type="ECO:0000259" key="5">
    <source>
        <dbReference type="Pfam" id="PF00692"/>
    </source>
</evidence>
<protein>
    <recommendedName>
        <fullName evidence="3">dUTP diphosphatase</fullName>
        <ecNumber evidence="3">3.6.1.23</ecNumber>
    </recommendedName>
</protein>
<dbReference type="PANTHER" id="PTHR11241">
    <property type="entry name" value="DEOXYURIDINE 5'-TRIPHOSPHATE NUCLEOTIDOHYDROLASE"/>
    <property type="match status" value="1"/>
</dbReference>
<dbReference type="Pfam" id="PF00692">
    <property type="entry name" value="dUTPase"/>
    <property type="match status" value="1"/>
</dbReference>
<dbReference type="InterPro" id="IPR008181">
    <property type="entry name" value="dUTPase"/>
</dbReference>
<evidence type="ECO:0000256" key="2">
    <source>
        <dbReference type="ARBA" id="ARBA00006581"/>
    </source>
</evidence>
<dbReference type="GO" id="GO:0000287">
    <property type="term" value="F:magnesium ion binding"/>
    <property type="evidence" value="ECO:0007669"/>
    <property type="project" value="InterPro"/>
</dbReference>
<name>A0A8J5EZN9_ZINOF</name>
<organism evidence="6 7">
    <name type="scientific">Zingiber officinale</name>
    <name type="common">Ginger</name>
    <name type="synonym">Amomum zingiber</name>
    <dbReference type="NCBI Taxonomy" id="94328"/>
    <lineage>
        <taxon>Eukaryota</taxon>
        <taxon>Viridiplantae</taxon>
        <taxon>Streptophyta</taxon>
        <taxon>Embryophyta</taxon>
        <taxon>Tracheophyta</taxon>
        <taxon>Spermatophyta</taxon>
        <taxon>Magnoliopsida</taxon>
        <taxon>Liliopsida</taxon>
        <taxon>Zingiberales</taxon>
        <taxon>Zingiberaceae</taxon>
        <taxon>Zingiber</taxon>
    </lineage>
</organism>
<gene>
    <name evidence="6" type="ORF">ZIOFF_061905</name>
</gene>
<accession>A0A8J5EZN9</accession>
<evidence type="ECO:0000256" key="4">
    <source>
        <dbReference type="ARBA" id="ARBA00023080"/>
    </source>
</evidence>
<dbReference type="PANTHER" id="PTHR11241:SF0">
    <property type="entry name" value="DEOXYURIDINE 5'-TRIPHOSPHATE NUCLEOTIDOHYDROLASE"/>
    <property type="match status" value="1"/>
</dbReference>
<keyword evidence="7" id="KW-1185">Reference proteome</keyword>
<comment type="similarity">
    <text evidence="2">Belongs to the dUTPase family.</text>
</comment>
<comment type="pathway">
    <text evidence="1">Pyrimidine metabolism; dUMP biosynthesis; dUMP from dCTP (dUTP route): step 2/2.</text>
</comment>
<dbReference type="AlphaFoldDB" id="A0A8J5EZN9"/>
<dbReference type="GO" id="GO:0046081">
    <property type="term" value="P:dUTP catabolic process"/>
    <property type="evidence" value="ECO:0007669"/>
    <property type="project" value="InterPro"/>
</dbReference>
<dbReference type="EC" id="3.6.1.23" evidence="3"/>
<dbReference type="InterPro" id="IPR029054">
    <property type="entry name" value="dUTPase-like"/>
</dbReference>
<dbReference type="InterPro" id="IPR036157">
    <property type="entry name" value="dUTPase-like_sf"/>
</dbReference>
<evidence type="ECO:0000313" key="6">
    <source>
        <dbReference type="EMBL" id="KAG6478462.1"/>
    </source>
</evidence>
<evidence type="ECO:0000313" key="7">
    <source>
        <dbReference type="Proteomes" id="UP000734854"/>
    </source>
</evidence>
<dbReference type="SUPFAM" id="SSF51283">
    <property type="entry name" value="dUTPase-like"/>
    <property type="match status" value="1"/>
</dbReference>
<keyword evidence="4" id="KW-0546">Nucleotide metabolism</keyword>
<dbReference type="Gene3D" id="2.70.40.10">
    <property type="match status" value="1"/>
</dbReference>
<dbReference type="Proteomes" id="UP000734854">
    <property type="component" value="Unassembled WGS sequence"/>
</dbReference>
<reference evidence="6 7" key="1">
    <citation type="submission" date="2020-08" db="EMBL/GenBank/DDBJ databases">
        <title>Plant Genome Project.</title>
        <authorList>
            <person name="Zhang R.-G."/>
        </authorList>
    </citation>
    <scope>NUCLEOTIDE SEQUENCE [LARGE SCALE GENOMIC DNA]</scope>
    <source>
        <tissue evidence="6">Rhizome</tissue>
    </source>
</reference>
<proteinExistence type="inferred from homology"/>
<dbReference type="GO" id="GO:0004170">
    <property type="term" value="F:dUTP diphosphatase activity"/>
    <property type="evidence" value="ECO:0007669"/>
    <property type="project" value="UniProtKB-EC"/>
</dbReference>
<feature type="domain" description="dUTPase-like" evidence="5">
    <location>
        <begin position="252"/>
        <end position="336"/>
    </location>
</feature>
<sequence length="338" mass="38090">MPSQRRFRCTIESQISPEGKLDISRSRRAGMVPTEILYSAGFRPTQHRVYQHYSEEDILCIKENKIDLPLVAHQSHQALQEAGFHHIHMGLVMIRVYALHKRNIGAMILIVLLDTRLRGARSIIATMEMDLTRGTQMMYVIPDLMMSVQDFSNHVEISIQTYGYTEWQMGSNYLPSRGVIAIPGTRFTTEELRQQRWILRPSARQNLVAPTRMMEITSPDGEILAMIMEESQEALYVIKLDQDAILPKRKTTRAAGIAPHSGVAWQKGIQVGAGVIDNDFRGEVKILDFNMTYGNIVLNKGEAIAQLILEKIATPEVVLVVELPQTIRGDGCFGSTTT</sequence>
<comment type="caution">
    <text evidence="6">The sequence shown here is derived from an EMBL/GenBank/DDBJ whole genome shotgun (WGS) entry which is preliminary data.</text>
</comment>
<dbReference type="EMBL" id="JACMSC010000017">
    <property type="protein sequence ID" value="KAG6478462.1"/>
    <property type="molecule type" value="Genomic_DNA"/>
</dbReference>
<evidence type="ECO:0000256" key="1">
    <source>
        <dbReference type="ARBA" id="ARBA00005142"/>
    </source>
</evidence>
<dbReference type="GO" id="GO:0006226">
    <property type="term" value="P:dUMP biosynthetic process"/>
    <property type="evidence" value="ECO:0007669"/>
    <property type="project" value="InterPro"/>
</dbReference>